<evidence type="ECO:0000256" key="8">
    <source>
        <dbReference type="ARBA" id="ARBA00022679"/>
    </source>
</evidence>
<evidence type="ECO:0000256" key="6">
    <source>
        <dbReference type="ARBA" id="ARBA00022552"/>
    </source>
</evidence>
<organism evidence="15 16">
    <name type="scientific">Koleobacter methoxysyntrophicus</name>
    <dbReference type="NCBI Taxonomy" id="2751313"/>
    <lineage>
        <taxon>Bacteria</taxon>
        <taxon>Bacillati</taxon>
        <taxon>Bacillota</taxon>
        <taxon>Clostridia</taxon>
        <taxon>Koleobacterales</taxon>
        <taxon>Koleobacteraceae</taxon>
        <taxon>Koleobacter</taxon>
    </lineage>
</organism>
<dbReference type="InterPro" id="IPR029028">
    <property type="entry name" value="Alpha/beta_knot_MTases"/>
</dbReference>
<sequence length="248" mass="28337">MPRFFVPHECIQGHSAIIKGQEALHIYKVLRLKQGEQIWIFDGTGIDYRCEIQNIQRENVVVRILDRFNSCAEPPINITLFQSLPKFDKMDLIIQKSTELGVTGIVPIITERTVVNIQEERIQSRLKRWRRIALEACKQCNRSVIPHIHDILPFKESLKLIKSFQLSLIPWEEENERGLKEVLKPLENGIKDICFLIGPEGGFTQEEINAARRRGGISVSLGPRILRTETAGMVLLSILMYELGDLGG</sequence>
<evidence type="ECO:0000259" key="14">
    <source>
        <dbReference type="Pfam" id="PF20260"/>
    </source>
</evidence>
<dbReference type="PANTHER" id="PTHR30027:SF3">
    <property type="entry name" value="16S RRNA (URACIL(1498)-N(3))-METHYLTRANSFERASE"/>
    <property type="match status" value="1"/>
</dbReference>
<dbReference type="SUPFAM" id="SSF88697">
    <property type="entry name" value="PUA domain-like"/>
    <property type="match status" value="1"/>
</dbReference>
<dbReference type="EMBL" id="CP059066">
    <property type="protein sequence ID" value="QSQ10223.1"/>
    <property type="molecule type" value="Genomic_DNA"/>
</dbReference>
<feature type="domain" description="Ribosomal RNA small subunit methyltransferase E PUA-like" evidence="14">
    <location>
        <begin position="18"/>
        <end position="65"/>
    </location>
</feature>
<gene>
    <name evidence="15" type="primary">rsmE</name>
    <name evidence="15" type="ORF">H0A61_02623</name>
</gene>
<evidence type="ECO:0000256" key="3">
    <source>
        <dbReference type="ARBA" id="ARBA00012328"/>
    </source>
</evidence>
<dbReference type="GO" id="GO:0005737">
    <property type="term" value="C:cytoplasm"/>
    <property type="evidence" value="ECO:0007669"/>
    <property type="project" value="UniProtKB-SubCell"/>
</dbReference>
<protein>
    <recommendedName>
        <fullName evidence="4 12">Ribosomal RNA small subunit methyltransferase E</fullName>
        <ecNumber evidence="3 12">2.1.1.193</ecNumber>
    </recommendedName>
</protein>
<accession>A0A8A0RPP1</accession>
<comment type="catalytic activity">
    <reaction evidence="11 12">
        <text>uridine(1498) in 16S rRNA + S-adenosyl-L-methionine = N(3)-methyluridine(1498) in 16S rRNA + S-adenosyl-L-homocysteine + H(+)</text>
        <dbReference type="Rhea" id="RHEA:42920"/>
        <dbReference type="Rhea" id="RHEA-COMP:10283"/>
        <dbReference type="Rhea" id="RHEA-COMP:10284"/>
        <dbReference type="ChEBI" id="CHEBI:15378"/>
        <dbReference type="ChEBI" id="CHEBI:57856"/>
        <dbReference type="ChEBI" id="CHEBI:59789"/>
        <dbReference type="ChEBI" id="CHEBI:65315"/>
        <dbReference type="ChEBI" id="CHEBI:74502"/>
        <dbReference type="EC" id="2.1.1.193"/>
    </reaction>
</comment>
<evidence type="ECO:0000256" key="9">
    <source>
        <dbReference type="ARBA" id="ARBA00022691"/>
    </source>
</evidence>
<keyword evidence="9 12" id="KW-0949">S-adenosyl-L-methionine</keyword>
<evidence type="ECO:0000256" key="7">
    <source>
        <dbReference type="ARBA" id="ARBA00022603"/>
    </source>
</evidence>
<dbReference type="EC" id="2.1.1.193" evidence="3 12"/>
<dbReference type="InterPro" id="IPR046886">
    <property type="entry name" value="RsmE_MTase_dom"/>
</dbReference>
<dbReference type="InterPro" id="IPR006700">
    <property type="entry name" value="RsmE"/>
</dbReference>
<dbReference type="NCBIfam" id="TIGR00046">
    <property type="entry name" value="RsmE family RNA methyltransferase"/>
    <property type="match status" value="1"/>
</dbReference>
<keyword evidence="16" id="KW-1185">Reference proteome</keyword>
<dbReference type="PIRSF" id="PIRSF015601">
    <property type="entry name" value="MTase_slr0722"/>
    <property type="match status" value="1"/>
</dbReference>
<keyword evidence="7 12" id="KW-0489">Methyltransferase</keyword>
<dbReference type="Pfam" id="PF04452">
    <property type="entry name" value="Methyltrans_RNA"/>
    <property type="match status" value="1"/>
</dbReference>
<dbReference type="CDD" id="cd18084">
    <property type="entry name" value="RsmE-like"/>
    <property type="match status" value="1"/>
</dbReference>
<dbReference type="Pfam" id="PF20260">
    <property type="entry name" value="PUA_4"/>
    <property type="match status" value="1"/>
</dbReference>
<dbReference type="InterPro" id="IPR029026">
    <property type="entry name" value="tRNA_m1G_MTases_N"/>
</dbReference>
<evidence type="ECO:0000313" key="15">
    <source>
        <dbReference type="EMBL" id="QSQ10223.1"/>
    </source>
</evidence>
<dbReference type="GO" id="GO:0070042">
    <property type="term" value="F:rRNA (uridine-N3-)-methyltransferase activity"/>
    <property type="evidence" value="ECO:0007669"/>
    <property type="project" value="TreeGrafter"/>
</dbReference>
<evidence type="ECO:0000256" key="4">
    <source>
        <dbReference type="ARBA" id="ARBA00013673"/>
    </source>
</evidence>
<dbReference type="Gene3D" id="3.40.1280.10">
    <property type="match status" value="1"/>
</dbReference>
<dbReference type="RefSeq" id="WP_206707533.1">
    <property type="nucleotide sequence ID" value="NZ_CP059066.1"/>
</dbReference>
<evidence type="ECO:0000256" key="11">
    <source>
        <dbReference type="ARBA" id="ARBA00047944"/>
    </source>
</evidence>
<comment type="function">
    <text evidence="10 12">Specifically methylates the N3 position of the uracil ring of uridine 1498 (m3U1498) in 16S rRNA. Acts on the fully assembled 30S ribosomal subunit.</text>
</comment>
<dbReference type="PANTHER" id="PTHR30027">
    <property type="entry name" value="RIBOSOMAL RNA SMALL SUBUNIT METHYLTRANSFERASE E"/>
    <property type="match status" value="1"/>
</dbReference>
<evidence type="ECO:0000259" key="13">
    <source>
        <dbReference type="Pfam" id="PF04452"/>
    </source>
</evidence>
<dbReference type="NCBIfam" id="NF008692">
    <property type="entry name" value="PRK11713.1-5"/>
    <property type="match status" value="1"/>
</dbReference>
<evidence type="ECO:0000256" key="2">
    <source>
        <dbReference type="ARBA" id="ARBA00005528"/>
    </source>
</evidence>
<dbReference type="SUPFAM" id="SSF75217">
    <property type="entry name" value="alpha/beta knot"/>
    <property type="match status" value="1"/>
</dbReference>
<dbReference type="Proteomes" id="UP000662904">
    <property type="component" value="Chromosome"/>
</dbReference>
<keyword evidence="8 12" id="KW-0808">Transferase</keyword>
<comment type="subcellular location">
    <subcellularLocation>
        <location evidence="1 12">Cytoplasm</location>
    </subcellularLocation>
</comment>
<dbReference type="InterPro" id="IPR046887">
    <property type="entry name" value="RsmE_PUA-like"/>
</dbReference>
<keyword evidence="5 12" id="KW-0963">Cytoplasm</keyword>
<dbReference type="GO" id="GO:0070475">
    <property type="term" value="P:rRNA base methylation"/>
    <property type="evidence" value="ECO:0007669"/>
    <property type="project" value="TreeGrafter"/>
</dbReference>
<comment type="similarity">
    <text evidence="2 12">Belongs to the RNA methyltransferase RsmE family.</text>
</comment>
<reference evidence="15" key="1">
    <citation type="submission" date="2020-07" db="EMBL/GenBank/DDBJ databases">
        <title>Koleobacter methoxysyntrophicus gen. nov., sp. nov., a novel anaerobic bacterium isolated from deep subsurface oil field and proposal of Koleobacterales ord. nov. in the phylum Firmicutes.</title>
        <authorList>
            <person name="Sakamoto S."/>
            <person name="Tamaki H."/>
        </authorList>
    </citation>
    <scope>NUCLEOTIDE SEQUENCE</scope>
    <source>
        <strain evidence="15">NRmbB1</strain>
    </source>
</reference>
<evidence type="ECO:0000256" key="12">
    <source>
        <dbReference type="PIRNR" id="PIRNR015601"/>
    </source>
</evidence>
<dbReference type="KEGG" id="kme:H0A61_02623"/>
<feature type="domain" description="Ribosomal RNA small subunit methyltransferase E methyltransferase" evidence="13">
    <location>
        <begin position="73"/>
        <end position="240"/>
    </location>
</feature>
<evidence type="ECO:0000313" key="16">
    <source>
        <dbReference type="Proteomes" id="UP000662904"/>
    </source>
</evidence>
<keyword evidence="6 12" id="KW-0698">rRNA processing</keyword>
<evidence type="ECO:0000256" key="10">
    <source>
        <dbReference type="ARBA" id="ARBA00025699"/>
    </source>
</evidence>
<evidence type="ECO:0000256" key="5">
    <source>
        <dbReference type="ARBA" id="ARBA00022490"/>
    </source>
</evidence>
<proteinExistence type="inferred from homology"/>
<dbReference type="InterPro" id="IPR015947">
    <property type="entry name" value="PUA-like_sf"/>
</dbReference>
<name>A0A8A0RPP1_9FIRM</name>
<dbReference type="AlphaFoldDB" id="A0A8A0RPP1"/>
<evidence type="ECO:0000256" key="1">
    <source>
        <dbReference type="ARBA" id="ARBA00004496"/>
    </source>
</evidence>